<comment type="caution">
    <text evidence="4">The sequence shown here is derived from an EMBL/GenBank/DDBJ whole genome shotgun (WGS) entry which is preliminary data.</text>
</comment>
<evidence type="ECO:0000256" key="2">
    <source>
        <dbReference type="ARBA" id="ARBA00022801"/>
    </source>
</evidence>
<evidence type="ECO:0000313" key="4">
    <source>
        <dbReference type="EMBL" id="KAF3798480.1"/>
    </source>
</evidence>
<dbReference type="RefSeq" id="XP_045257640.1">
    <property type="nucleotide sequence ID" value="XM_045413079.1"/>
</dbReference>
<comment type="similarity">
    <text evidence="1">Belongs to the class-A beta-lactamase family.</text>
</comment>
<keyword evidence="2" id="KW-0378">Hydrolase</keyword>
<gene>
    <name evidence="4" type="ORF">GCG54_00013221</name>
</gene>
<name>A0A8H4C6R7_COLGL</name>
<dbReference type="PANTHER" id="PTHR43283:SF17">
    <property type="entry name" value="(LOVD), PUTATIVE (AFU_ORTHOLOGUE AFUA_5G00920)-RELATED"/>
    <property type="match status" value="1"/>
</dbReference>
<organism evidence="4 5">
    <name type="scientific">Colletotrichum gloeosporioides</name>
    <name type="common">Anthracnose fungus</name>
    <name type="synonym">Glomerella cingulata</name>
    <dbReference type="NCBI Taxonomy" id="474922"/>
    <lineage>
        <taxon>Eukaryota</taxon>
        <taxon>Fungi</taxon>
        <taxon>Dikarya</taxon>
        <taxon>Ascomycota</taxon>
        <taxon>Pezizomycotina</taxon>
        <taxon>Sordariomycetes</taxon>
        <taxon>Hypocreomycetidae</taxon>
        <taxon>Glomerellales</taxon>
        <taxon>Glomerellaceae</taxon>
        <taxon>Colletotrichum</taxon>
        <taxon>Colletotrichum gloeosporioides species complex</taxon>
    </lineage>
</organism>
<dbReference type="GO" id="GO:0016787">
    <property type="term" value="F:hydrolase activity"/>
    <property type="evidence" value="ECO:0007669"/>
    <property type="project" value="UniProtKB-KW"/>
</dbReference>
<keyword evidence="5" id="KW-1185">Reference proteome</keyword>
<dbReference type="AlphaFoldDB" id="A0A8H4C6R7"/>
<accession>A0A8H4C6R7</accession>
<protein>
    <submittedName>
        <fullName evidence="4">Acyltransferase mlcH</fullName>
    </submittedName>
</protein>
<feature type="domain" description="Beta-lactamase-related" evidence="3">
    <location>
        <begin position="18"/>
        <end position="378"/>
    </location>
</feature>
<dbReference type="InterPro" id="IPR050789">
    <property type="entry name" value="Diverse_Enzym_Activities"/>
</dbReference>
<keyword evidence="4" id="KW-0012">Acyltransferase</keyword>
<evidence type="ECO:0000256" key="1">
    <source>
        <dbReference type="ARBA" id="ARBA00009009"/>
    </source>
</evidence>
<dbReference type="GO" id="GO:0016746">
    <property type="term" value="F:acyltransferase activity"/>
    <property type="evidence" value="ECO:0007669"/>
    <property type="project" value="UniProtKB-KW"/>
</dbReference>
<evidence type="ECO:0000313" key="5">
    <source>
        <dbReference type="Proteomes" id="UP000613401"/>
    </source>
</evidence>
<dbReference type="Gene3D" id="3.40.710.10">
    <property type="entry name" value="DD-peptidase/beta-lactamase superfamily"/>
    <property type="match status" value="1"/>
</dbReference>
<dbReference type="InterPro" id="IPR001466">
    <property type="entry name" value="Beta-lactam-related"/>
</dbReference>
<keyword evidence="4" id="KW-0808">Transferase</keyword>
<evidence type="ECO:0000259" key="3">
    <source>
        <dbReference type="Pfam" id="PF00144"/>
    </source>
</evidence>
<dbReference type="SUPFAM" id="SSF56601">
    <property type="entry name" value="beta-lactamase/transpeptidase-like"/>
    <property type="match status" value="1"/>
</dbReference>
<dbReference type="EMBL" id="WVTB01000095">
    <property type="protein sequence ID" value="KAF3798480.1"/>
    <property type="molecule type" value="Genomic_DNA"/>
</dbReference>
<reference evidence="4" key="1">
    <citation type="journal article" date="2020" name="Phytopathology">
        <title>Genome sequence and comparative analysis of Colletotrichum gloeosporioides isolated from Liriodendron leaves.</title>
        <authorList>
            <person name="Fu F.F."/>
            <person name="Hao Z."/>
            <person name="Wang P."/>
            <person name="Lu Y."/>
            <person name="Xue L.J."/>
            <person name="Wei G."/>
            <person name="Tian Y."/>
            <person name="Baishi H."/>
            <person name="Xu H."/>
            <person name="Shi J."/>
            <person name="Cheng T."/>
            <person name="Wang G."/>
            <person name="Yi Y."/>
            <person name="Chen J."/>
        </authorList>
    </citation>
    <scope>NUCLEOTIDE SEQUENCE</scope>
    <source>
        <strain evidence="4">Lc1</strain>
    </source>
</reference>
<dbReference type="Proteomes" id="UP000613401">
    <property type="component" value="Unassembled WGS sequence"/>
</dbReference>
<dbReference type="PANTHER" id="PTHR43283">
    <property type="entry name" value="BETA-LACTAMASE-RELATED"/>
    <property type="match status" value="1"/>
</dbReference>
<dbReference type="InterPro" id="IPR012338">
    <property type="entry name" value="Beta-lactam/transpept-like"/>
</dbReference>
<proteinExistence type="inferred from homology"/>
<reference evidence="4" key="2">
    <citation type="submission" date="2020-03" db="EMBL/GenBank/DDBJ databases">
        <authorList>
            <person name="Fu F.-F."/>
            <person name="Chen J."/>
        </authorList>
    </citation>
    <scope>NUCLEOTIDE SEQUENCE</scope>
    <source>
        <strain evidence="4">Lc1</strain>
    </source>
</reference>
<sequence>MKLACEETLASLTKDSTTGLPGVTLAVFNQNGTQTSSECIVFSRCLGRAQKDSDEEITLETLFSGFSCTKLLTTICVLQLTEKGLINLDNGVGSILPELKDPDIISEGPRGSFQLKPATNKITLRHLITHTSGLSYDAMHPLLVAWRKSRGEEPLVMSGRVCEAFSLPLLFEPGTSWVYGAGLDWAGILIERVSGKALNIYMDENIFNPLGLRRSTFHLRQRPDIEKDAAQMWLRNDTGKLVPILSPYPVDAQDDSGGMGLITSTSDLTSVLRDLLRDTPLLLKAETVETMFTPQFQHGSPMYDGLLKQKSLHEQLTGDSSGCPQVAFGLGGLVTQGTVPNLPAKTLTWNGMPNIGWFINREQRMGAIFVTQLLPPGDPKSVGILGEFWRELWARHADFEAPS</sequence>
<dbReference type="GeneID" id="69020337"/>
<dbReference type="Pfam" id="PF00144">
    <property type="entry name" value="Beta-lactamase"/>
    <property type="match status" value="1"/>
</dbReference>